<feature type="region of interest" description="Disordered" evidence="1">
    <location>
        <begin position="1"/>
        <end position="36"/>
    </location>
</feature>
<feature type="compositionally biased region" description="Basic and acidic residues" evidence="1">
    <location>
        <begin position="131"/>
        <end position="148"/>
    </location>
</feature>
<feature type="region of interest" description="Disordered" evidence="1">
    <location>
        <begin position="294"/>
        <end position="460"/>
    </location>
</feature>
<feature type="compositionally biased region" description="Low complexity" evidence="1">
    <location>
        <begin position="405"/>
        <end position="417"/>
    </location>
</feature>
<feature type="compositionally biased region" description="Basic and acidic residues" evidence="1">
    <location>
        <begin position="622"/>
        <end position="639"/>
    </location>
</feature>
<feature type="compositionally biased region" description="Basic and acidic residues" evidence="1">
    <location>
        <begin position="541"/>
        <end position="560"/>
    </location>
</feature>
<sequence>EGLHHHPRCPAAQPEGLRPRDPAAQPDGDHRPVGVGEVVTGVRHHLRRGAAAVRGVALGLRAAVPRADGEARRRRDRGALAGRGDRAEEPDEDVALDGGHRHRDLRLPAAALGPRGPHVLPGVRARAAPRHGAERERHRARAPRRDAVHGGVPAPRVGEGDARRARGEPARPGVRARERGRRRAAARRTGRGAGRPRGRGRGARGRGPTRRVAGGRGPAVGRGGHRVLRRRRGGGRPARRAGGRPRAPGRRAHHGAALHGALRVPQRRHPRADADAAAVLVQQPARRVRAVQRLRRDPRVRRVAHRPLPRAHAARRRDRPVDEAALRGRAAEARGVRAARGDRARRAVARARRRAARRAPAREGARLQGDPPLPARPRGEALQGVHPRLPAAVPDGADVPRLRGVEAAARGAPGARGRPVDRRRRRAADRPAHGVARRPRPHPVRAAGGGARAQGGAVAGAVPVRRGAQLPLAQPRHAHAVGGRGPAHQPRELARLEARRHALRARRAVDRAALARHGAAAAAAAAPARRREHGARRGARPRRDADGRPHGGDRPRERRAGGPRGLRRPDVARRREPAHGAVHHRRPHDPDPGGAPAAGPPVAHARRRAGAQPQGRGRAHPGGRDDGGDGRLGLGEEHAHPRRVVPRAGDAAARRALRQAAPRRARGCVRHAHRRGRDRRRGAHRPGPDRPLAALQPGDVREGVGRD</sequence>
<feature type="compositionally biased region" description="Basic and acidic residues" evidence="1">
    <location>
        <begin position="319"/>
        <end position="345"/>
    </location>
</feature>
<feature type="compositionally biased region" description="Low complexity" evidence="1">
    <location>
        <begin position="592"/>
        <end position="603"/>
    </location>
</feature>
<feature type="compositionally biased region" description="Basic and acidic residues" evidence="1">
    <location>
        <begin position="567"/>
        <end position="578"/>
    </location>
</feature>
<feature type="compositionally biased region" description="Basic and acidic residues" evidence="1">
    <location>
        <begin position="158"/>
        <end position="169"/>
    </location>
</feature>
<organism evidence="2">
    <name type="scientific">uncultured Gemmatimonadaceae bacterium</name>
    <dbReference type="NCBI Taxonomy" id="246130"/>
    <lineage>
        <taxon>Bacteria</taxon>
        <taxon>Pseudomonadati</taxon>
        <taxon>Gemmatimonadota</taxon>
        <taxon>Gemmatimonadia</taxon>
        <taxon>Gemmatimonadales</taxon>
        <taxon>Gemmatimonadaceae</taxon>
        <taxon>environmental samples</taxon>
    </lineage>
</organism>
<feature type="compositionally biased region" description="Basic and acidic residues" evidence="1">
    <location>
        <begin position="17"/>
        <end position="32"/>
    </location>
</feature>
<dbReference type="EMBL" id="CADCTU010000222">
    <property type="protein sequence ID" value="CAA9303312.1"/>
    <property type="molecule type" value="Genomic_DNA"/>
</dbReference>
<feature type="compositionally biased region" description="Basic residues" evidence="1">
    <location>
        <begin position="178"/>
        <end position="209"/>
    </location>
</feature>
<proteinExistence type="predicted"/>
<dbReference type="AlphaFoldDB" id="A0A6J4KE92"/>
<feature type="compositionally biased region" description="Basic residues" evidence="1">
    <location>
        <begin position="655"/>
        <end position="684"/>
    </location>
</feature>
<evidence type="ECO:0000313" key="2">
    <source>
        <dbReference type="EMBL" id="CAA9303312.1"/>
    </source>
</evidence>
<feature type="non-terminal residue" evidence="2">
    <location>
        <position position="707"/>
    </location>
</feature>
<gene>
    <name evidence="2" type="ORF">AVDCRST_MAG11-988</name>
</gene>
<feature type="compositionally biased region" description="Basic residues" evidence="1">
    <location>
        <begin position="346"/>
        <end position="359"/>
    </location>
</feature>
<feature type="region of interest" description="Disordered" evidence="1">
    <location>
        <begin position="64"/>
        <end position="275"/>
    </location>
</feature>
<feature type="non-terminal residue" evidence="2">
    <location>
        <position position="1"/>
    </location>
</feature>
<reference evidence="2" key="1">
    <citation type="submission" date="2020-02" db="EMBL/GenBank/DDBJ databases">
        <authorList>
            <person name="Meier V. D."/>
        </authorList>
    </citation>
    <scope>NUCLEOTIDE SEQUENCE</scope>
    <source>
        <strain evidence="2">AVDCRST_MAG11</strain>
    </source>
</reference>
<feature type="region of interest" description="Disordered" evidence="1">
    <location>
        <begin position="520"/>
        <end position="707"/>
    </location>
</feature>
<feature type="compositionally biased region" description="Basic residues" evidence="1">
    <location>
        <begin position="528"/>
        <end position="540"/>
    </location>
</feature>
<name>A0A6J4KE92_9BACT</name>
<feature type="compositionally biased region" description="Basic residues" evidence="1">
    <location>
        <begin position="294"/>
        <end position="318"/>
    </location>
</feature>
<evidence type="ECO:0000256" key="1">
    <source>
        <dbReference type="SAM" id="MobiDB-lite"/>
    </source>
</evidence>
<feature type="compositionally biased region" description="Basic residues" evidence="1">
    <location>
        <begin position="223"/>
        <end position="256"/>
    </location>
</feature>
<accession>A0A6J4KE92</accession>
<protein>
    <submittedName>
        <fullName evidence="2">Excinuclease ABC subunit A</fullName>
    </submittedName>
</protein>